<dbReference type="OrthoDB" id="284733at2"/>
<gene>
    <name evidence="2" type="ORF">PX52LOC_00913</name>
</gene>
<proteinExistence type="predicted"/>
<organism evidence="2 3">
    <name type="scientific">Limnoglobus roseus</name>
    <dbReference type="NCBI Taxonomy" id="2598579"/>
    <lineage>
        <taxon>Bacteria</taxon>
        <taxon>Pseudomonadati</taxon>
        <taxon>Planctomycetota</taxon>
        <taxon>Planctomycetia</taxon>
        <taxon>Gemmatales</taxon>
        <taxon>Gemmataceae</taxon>
        <taxon>Limnoglobus</taxon>
    </lineage>
</organism>
<reference evidence="3" key="1">
    <citation type="submission" date="2019-08" db="EMBL/GenBank/DDBJ databases">
        <title>Limnoglobus roseus gen. nov., sp. nov., a novel freshwater planctomycete with a giant genome from the family Gemmataceae.</title>
        <authorList>
            <person name="Kulichevskaya I.S."/>
            <person name="Naumoff D.G."/>
            <person name="Miroshnikov K."/>
            <person name="Ivanova A."/>
            <person name="Philippov D.A."/>
            <person name="Hakobyan A."/>
            <person name="Rijpstra I.C."/>
            <person name="Sinninghe Damste J.S."/>
            <person name="Liesack W."/>
            <person name="Dedysh S.N."/>
        </authorList>
    </citation>
    <scope>NUCLEOTIDE SEQUENCE [LARGE SCALE GENOMIC DNA]</scope>
    <source>
        <strain evidence="3">PX52</strain>
    </source>
</reference>
<feature type="region of interest" description="Disordered" evidence="1">
    <location>
        <begin position="86"/>
        <end position="108"/>
    </location>
</feature>
<name>A0A5C1A5R9_9BACT</name>
<accession>A0A5C1A5R9</accession>
<dbReference type="EMBL" id="CP042425">
    <property type="protein sequence ID" value="QEL14050.1"/>
    <property type="molecule type" value="Genomic_DNA"/>
</dbReference>
<evidence type="ECO:0000256" key="1">
    <source>
        <dbReference type="SAM" id="MobiDB-lite"/>
    </source>
</evidence>
<dbReference type="AlphaFoldDB" id="A0A5C1A5R9"/>
<dbReference type="RefSeq" id="WP_149108973.1">
    <property type="nucleotide sequence ID" value="NZ_CP042425.1"/>
</dbReference>
<dbReference type="Proteomes" id="UP000324974">
    <property type="component" value="Chromosome"/>
</dbReference>
<evidence type="ECO:0000313" key="2">
    <source>
        <dbReference type="EMBL" id="QEL14050.1"/>
    </source>
</evidence>
<protein>
    <submittedName>
        <fullName evidence="2">Uncharacterized protein</fullName>
    </submittedName>
</protein>
<sequence>MSITVYEVPGRSFETDPDGYESGSRKWKVVCDTLNPMAADIATAIGVNHYDAHPQRPACIAQTIKMAQQESDGVVWVVEIPYSSKPFQASPQPDGTQLRPSDSKNQLQAPELRPAVWSFDRKEFMRVVEFDALASALRIENSAGQPFDPPLQVPASNMIIRVEFYRATINIADLRLLWDTINDAAWQGFPARTLRVNDLSAKSTFEKAGDSGLISYWTITLELEQSKKPWNPTKVRDRGSVEAIVQDGVTIYRQIRGGGGDPMVADLNGNGQRTPAGAGPTYLVFNLYEQVSFTDKFF</sequence>
<dbReference type="KEGG" id="lrs:PX52LOC_00913"/>
<evidence type="ECO:0000313" key="3">
    <source>
        <dbReference type="Proteomes" id="UP000324974"/>
    </source>
</evidence>
<keyword evidence="3" id="KW-1185">Reference proteome</keyword>